<dbReference type="Pfam" id="PF13349">
    <property type="entry name" value="DUF4097"/>
    <property type="match status" value="1"/>
</dbReference>
<dbReference type="EMBL" id="JAJVCN010000002">
    <property type="protein sequence ID" value="MCE7006133.1"/>
    <property type="molecule type" value="Genomic_DNA"/>
</dbReference>
<dbReference type="Proteomes" id="UP001521150">
    <property type="component" value="Unassembled WGS sequence"/>
</dbReference>
<feature type="domain" description="DUF4097" evidence="1">
    <location>
        <begin position="56"/>
        <end position="275"/>
    </location>
</feature>
<gene>
    <name evidence="2" type="ORF">LWC34_25330</name>
</gene>
<evidence type="ECO:0000259" key="1">
    <source>
        <dbReference type="Pfam" id="PF13349"/>
    </source>
</evidence>
<keyword evidence="3" id="KW-1185">Reference proteome</keyword>
<reference evidence="2 3" key="1">
    <citation type="submission" date="2021-12" db="EMBL/GenBank/DDBJ databases">
        <title>Genome sequence of Kibdelosporangium philippinense ATCC 49844.</title>
        <authorList>
            <person name="Fedorov E.A."/>
            <person name="Omeragic M."/>
            <person name="Shalygina K.F."/>
            <person name="Maclea K.S."/>
        </authorList>
    </citation>
    <scope>NUCLEOTIDE SEQUENCE [LARGE SCALE GENOMIC DNA]</scope>
    <source>
        <strain evidence="2 3">ATCC 49844</strain>
    </source>
</reference>
<evidence type="ECO:0000313" key="3">
    <source>
        <dbReference type="Proteomes" id="UP001521150"/>
    </source>
</evidence>
<organism evidence="2 3">
    <name type="scientific">Kibdelosporangium philippinense</name>
    <dbReference type="NCBI Taxonomy" id="211113"/>
    <lineage>
        <taxon>Bacteria</taxon>
        <taxon>Bacillati</taxon>
        <taxon>Actinomycetota</taxon>
        <taxon>Actinomycetes</taxon>
        <taxon>Pseudonocardiales</taxon>
        <taxon>Pseudonocardiaceae</taxon>
        <taxon>Kibdelosporangium</taxon>
    </lineage>
</organism>
<name>A0ABS8ZGH7_9PSEU</name>
<evidence type="ECO:0000313" key="2">
    <source>
        <dbReference type="EMBL" id="MCE7006133.1"/>
    </source>
</evidence>
<proteinExistence type="predicted"/>
<comment type="caution">
    <text evidence="2">The sequence shown here is derived from an EMBL/GenBank/DDBJ whole genome shotgun (WGS) entry which is preliminary data.</text>
</comment>
<protein>
    <submittedName>
        <fullName evidence="2">DUF4097 family beta strand repeat-containing protein</fullName>
    </submittedName>
</protein>
<dbReference type="InterPro" id="IPR025164">
    <property type="entry name" value="Toastrack_DUF4097"/>
</dbReference>
<dbReference type="Gene3D" id="2.160.20.120">
    <property type="match status" value="1"/>
</dbReference>
<dbReference type="RefSeq" id="WP_233727639.1">
    <property type="nucleotide sequence ID" value="NZ_JAJVCN010000002.1"/>
</dbReference>
<sequence length="279" mass="29531">MTVFQTPEPIFVTLDLAVGEARIFASDRVDTVVDVRPRDDSSSNDRKAAEKTIVEYSDGKLVVKTPKWPMVGKGGTLDITIELPAGSRLRADGQVAELYAEGRLGDVHYETDHGGVKFEQTGVLTVTSGHGKVVVGQVTGHAELRTGSGDVKVGRVDGTANVKNSNGRISIGEVSGELKVTSANGEVEVESAAAGLTVKNSHGDIRIGEVVRGTVSLTTNHGGVEFGVREGTAAWLELKTKHGTVRNNLETTEAPGNTEETVEVRVHTGFGNIKVHRAA</sequence>
<accession>A0ABS8ZGH7</accession>